<dbReference type="UniPathway" id="UPA00060">
    <property type="reaction ID" value="UER00141"/>
</dbReference>
<keyword evidence="4 9" id="KW-0460">Magnesium</keyword>
<feature type="domain" description="Thiamine phosphate synthase/TenI" evidence="10">
    <location>
        <begin position="4"/>
        <end position="181"/>
    </location>
</feature>
<keyword evidence="2 9" id="KW-0808">Transferase</keyword>
<evidence type="ECO:0000256" key="9">
    <source>
        <dbReference type="HAMAP-Rule" id="MF_00097"/>
    </source>
</evidence>
<comment type="catalytic activity">
    <reaction evidence="6 9">
        <text>4-methyl-5-(2-phosphooxyethyl)-thiazole + 4-amino-2-methyl-5-(diphosphooxymethyl)pyrimidine + H(+) = thiamine phosphate + diphosphate</text>
        <dbReference type="Rhea" id="RHEA:22328"/>
        <dbReference type="ChEBI" id="CHEBI:15378"/>
        <dbReference type="ChEBI" id="CHEBI:33019"/>
        <dbReference type="ChEBI" id="CHEBI:37575"/>
        <dbReference type="ChEBI" id="CHEBI:57841"/>
        <dbReference type="ChEBI" id="CHEBI:58296"/>
        <dbReference type="EC" id="2.5.1.3"/>
    </reaction>
</comment>
<dbReference type="HOGENOM" id="CLU_018272_3_4_9"/>
<protein>
    <recommendedName>
        <fullName evidence="9">Thiamine-phosphate synthase</fullName>
        <shortName evidence="9">TP synthase</shortName>
        <shortName evidence="9">TPS</shortName>
        <ecNumber evidence="9">2.5.1.3</ecNumber>
    </recommendedName>
    <alternativeName>
        <fullName evidence="9">Thiamine-phosphate pyrophosphorylase</fullName>
        <shortName evidence="9">TMP pyrophosphorylase</shortName>
        <shortName evidence="9">TMP-PPase</shortName>
    </alternativeName>
</protein>
<proteinExistence type="inferred from homology"/>
<dbReference type="HAMAP" id="MF_00097">
    <property type="entry name" value="TMP_synthase"/>
    <property type="match status" value="1"/>
</dbReference>
<dbReference type="InterPro" id="IPR036206">
    <property type="entry name" value="ThiamineP_synth_sf"/>
</dbReference>
<feature type="binding site" evidence="9">
    <location>
        <position position="65"/>
    </location>
    <ligand>
        <name>4-amino-2-methyl-5-(diphosphooxymethyl)pyrimidine</name>
        <dbReference type="ChEBI" id="CHEBI:57841"/>
    </ligand>
</feature>
<dbReference type="PANTHER" id="PTHR20857:SF15">
    <property type="entry name" value="THIAMINE-PHOSPHATE SYNTHASE"/>
    <property type="match status" value="1"/>
</dbReference>
<evidence type="ECO:0000256" key="7">
    <source>
        <dbReference type="ARBA" id="ARBA00047851"/>
    </source>
</evidence>
<dbReference type="eggNOG" id="COG0352">
    <property type="taxonomic scope" value="Bacteria"/>
</dbReference>
<keyword evidence="3 9" id="KW-0479">Metal-binding</keyword>
<feature type="binding site" evidence="9">
    <location>
        <position position="160"/>
    </location>
    <ligand>
        <name>2-[(2R,5Z)-2-carboxy-4-methylthiazol-5(2H)-ylidene]ethyl phosphate</name>
        <dbReference type="ChEBI" id="CHEBI:62899"/>
    </ligand>
</feature>
<dbReference type="CDD" id="cd00564">
    <property type="entry name" value="TMP_TenI"/>
    <property type="match status" value="1"/>
</dbReference>
<dbReference type="GO" id="GO:0009229">
    <property type="term" value="P:thiamine diphosphate biosynthetic process"/>
    <property type="evidence" value="ECO:0007669"/>
    <property type="project" value="UniProtKB-UniRule"/>
</dbReference>
<dbReference type="EC" id="2.5.1.3" evidence="9"/>
<dbReference type="GO" id="GO:0004789">
    <property type="term" value="F:thiamine-phosphate diphosphorylase activity"/>
    <property type="evidence" value="ECO:0007669"/>
    <property type="project" value="UniProtKB-UniRule"/>
</dbReference>
<accession>W8T0Y5</accession>
<feature type="binding site" evidence="9">
    <location>
        <position position="132"/>
    </location>
    <ligand>
        <name>4-amino-2-methyl-5-(diphosphooxymethyl)pyrimidine</name>
        <dbReference type="ChEBI" id="CHEBI:57841"/>
    </ligand>
</feature>
<comment type="catalytic activity">
    <reaction evidence="8 9">
        <text>2-[(2R,5Z)-2-carboxy-4-methylthiazol-5(2H)-ylidene]ethyl phosphate + 4-amino-2-methyl-5-(diphosphooxymethyl)pyrimidine + 2 H(+) = thiamine phosphate + CO2 + diphosphate</text>
        <dbReference type="Rhea" id="RHEA:47844"/>
        <dbReference type="ChEBI" id="CHEBI:15378"/>
        <dbReference type="ChEBI" id="CHEBI:16526"/>
        <dbReference type="ChEBI" id="CHEBI:33019"/>
        <dbReference type="ChEBI" id="CHEBI:37575"/>
        <dbReference type="ChEBI" id="CHEBI:57841"/>
        <dbReference type="ChEBI" id="CHEBI:62899"/>
        <dbReference type="EC" id="2.5.1.3"/>
    </reaction>
</comment>
<organism evidence="11 12">
    <name type="scientific">Peptoclostridium acidaminophilum DSM 3953</name>
    <dbReference type="NCBI Taxonomy" id="1286171"/>
    <lineage>
        <taxon>Bacteria</taxon>
        <taxon>Bacillati</taxon>
        <taxon>Bacillota</taxon>
        <taxon>Clostridia</taxon>
        <taxon>Peptostreptococcales</taxon>
        <taxon>Peptoclostridiaceae</taxon>
        <taxon>Peptoclostridium</taxon>
    </lineage>
</organism>
<evidence type="ECO:0000313" key="12">
    <source>
        <dbReference type="Proteomes" id="UP000019591"/>
    </source>
</evidence>
<feature type="binding site" evidence="9">
    <location>
        <position position="85"/>
    </location>
    <ligand>
        <name>Mg(2+)</name>
        <dbReference type="ChEBI" id="CHEBI:18420"/>
    </ligand>
</feature>
<dbReference type="RefSeq" id="WP_051489049.1">
    <property type="nucleotide sequence ID" value="NZ_CP007452.1"/>
</dbReference>
<dbReference type="SUPFAM" id="SSF51391">
    <property type="entry name" value="Thiamin phosphate synthase"/>
    <property type="match status" value="1"/>
</dbReference>
<dbReference type="Gene3D" id="3.20.20.70">
    <property type="entry name" value="Aldolase class I"/>
    <property type="match status" value="1"/>
</dbReference>
<dbReference type="OrthoDB" id="9802676at2"/>
<keyword evidence="5 9" id="KW-0784">Thiamine biosynthesis</keyword>
<dbReference type="STRING" id="1286171.EAL2_c00370"/>
<dbReference type="KEGG" id="eac:EAL2_c00370"/>
<evidence type="ECO:0000256" key="5">
    <source>
        <dbReference type="ARBA" id="ARBA00022977"/>
    </source>
</evidence>
<dbReference type="Proteomes" id="UP000019591">
    <property type="component" value="Chromosome"/>
</dbReference>
<dbReference type="GO" id="GO:0000287">
    <property type="term" value="F:magnesium ion binding"/>
    <property type="evidence" value="ECO:0007669"/>
    <property type="project" value="UniProtKB-UniRule"/>
</dbReference>
<dbReference type="PANTHER" id="PTHR20857">
    <property type="entry name" value="THIAMINE-PHOSPHATE PYROPHOSPHORYLASE"/>
    <property type="match status" value="1"/>
</dbReference>
<dbReference type="GO" id="GO:0005737">
    <property type="term" value="C:cytoplasm"/>
    <property type="evidence" value="ECO:0007669"/>
    <property type="project" value="TreeGrafter"/>
</dbReference>
<evidence type="ECO:0000256" key="6">
    <source>
        <dbReference type="ARBA" id="ARBA00047334"/>
    </source>
</evidence>
<dbReference type="GO" id="GO:0009228">
    <property type="term" value="P:thiamine biosynthetic process"/>
    <property type="evidence" value="ECO:0007669"/>
    <property type="project" value="UniProtKB-KW"/>
</dbReference>
<dbReference type="PATRIC" id="fig|1286171.3.peg.31"/>
<evidence type="ECO:0000256" key="3">
    <source>
        <dbReference type="ARBA" id="ARBA00022723"/>
    </source>
</evidence>
<keyword evidence="12" id="KW-1185">Reference proteome</keyword>
<evidence type="ECO:0000256" key="4">
    <source>
        <dbReference type="ARBA" id="ARBA00022842"/>
    </source>
</evidence>
<dbReference type="InterPro" id="IPR022998">
    <property type="entry name" value="ThiamineP_synth_TenI"/>
</dbReference>
<reference evidence="11 12" key="1">
    <citation type="journal article" date="2014" name="Genome Announc.">
        <title>Complete Genome Sequence of Amino Acid-Utilizing Eubacterium acidaminophilum al-2 (DSM 3953).</title>
        <authorList>
            <person name="Poehlein A."/>
            <person name="Andreesen J.R."/>
            <person name="Daniel R."/>
        </authorList>
    </citation>
    <scope>NUCLEOTIDE SEQUENCE [LARGE SCALE GENOMIC DNA]</scope>
    <source>
        <strain evidence="11 12">DSM 3953</strain>
    </source>
</reference>
<comment type="catalytic activity">
    <reaction evidence="7 9">
        <text>2-(2-carboxy-4-methylthiazol-5-yl)ethyl phosphate + 4-amino-2-methyl-5-(diphosphooxymethyl)pyrimidine + 2 H(+) = thiamine phosphate + CO2 + diphosphate</text>
        <dbReference type="Rhea" id="RHEA:47848"/>
        <dbReference type="ChEBI" id="CHEBI:15378"/>
        <dbReference type="ChEBI" id="CHEBI:16526"/>
        <dbReference type="ChEBI" id="CHEBI:33019"/>
        <dbReference type="ChEBI" id="CHEBI:37575"/>
        <dbReference type="ChEBI" id="CHEBI:57841"/>
        <dbReference type="ChEBI" id="CHEBI:62890"/>
        <dbReference type="EC" id="2.5.1.3"/>
    </reaction>
</comment>
<comment type="function">
    <text evidence="9">Condenses 4-methyl-5-(beta-hydroxyethyl)thiazole monophosphate (THZ-P) and 2-methyl-4-amino-5-hydroxymethyl pyrimidine pyrophosphate (HMP-PP) to form thiamine monophosphate (TMP).</text>
</comment>
<dbReference type="AlphaFoldDB" id="W8T0Y5"/>
<gene>
    <name evidence="11" type="primary">tenI</name>
    <name evidence="9" type="synonym">thiE</name>
    <name evidence="11" type="ORF">EAL2_c00370</name>
</gene>
<name>W8T0Y5_PEPAC</name>
<dbReference type="Pfam" id="PF02581">
    <property type="entry name" value="TMP-TENI"/>
    <property type="match status" value="1"/>
</dbReference>
<comment type="caution">
    <text evidence="9">Lacks conserved residue(s) required for the propagation of feature annotation.</text>
</comment>
<dbReference type="InterPro" id="IPR034291">
    <property type="entry name" value="TMP_synthase"/>
</dbReference>
<evidence type="ECO:0000313" key="11">
    <source>
        <dbReference type="EMBL" id="AHM55399.1"/>
    </source>
</evidence>
<feature type="binding site" evidence="9">
    <location>
        <position position="103"/>
    </location>
    <ligand>
        <name>4-amino-2-methyl-5-(diphosphooxymethyl)pyrimidine</name>
        <dbReference type="ChEBI" id="CHEBI:57841"/>
    </ligand>
</feature>
<evidence type="ECO:0000256" key="2">
    <source>
        <dbReference type="ARBA" id="ARBA00022679"/>
    </source>
</evidence>
<comment type="cofactor">
    <cofactor evidence="9">
        <name>Mg(2+)</name>
        <dbReference type="ChEBI" id="CHEBI:18420"/>
    </cofactor>
    <text evidence="9">Binds 1 Mg(2+) ion per subunit.</text>
</comment>
<dbReference type="EMBL" id="CP007452">
    <property type="protein sequence ID" value="AHM55399.1"/>
    <property type="molecule type" value="Genomic_DNA"/>
</dbReference>
<evidence type="ECO:0000256" key="8">
    <source>
        <dbReference type="ARBA" id="ARBA00047883"/>
    </source>
</evidence>
<sequence>MGMIYVVTNRKQAGAGFIGVVEAAAKSGANFIMLREKDMEECELEKLAHEVKKAISGSGARLIINANLNVARNAGAYGIHLSFGDFMECGGEAVRQRLKIGVSVHSLQEAEAAFKKGADYILAGHIFETECKHGLRPRGVEFLKQIRRAVPGVKLVAIGGIMPGNAREAISAGADGVAVMSLVMKSNSPSEEVGRLAKSIEY</sequence>
<evidence type="ECO:0000259" key="10">
    <source>
        <dbReference type="Pfam" id="PF02581"/>
    </source>
</evidence>
<comment type="pathway">
    <text evidence="1 9">Cofactor biosynthesis; thiamine diphosphate biosynthesis; thiamine phosphate from 4-amino-2-methyl-5-diphosphomethylpyrimidine and 4-methyl-5-(2-phosphoethyl)-thiazole: step 1/1.</text>
</comment>
<evidence type="ECO:0000256" key="1">
    <source>
        <dbReference type="ARBA" id="ARBA00005165"/>
    </source>
</evidence>
<comment type="similarity">
    <text evidence="9">Belongs to the thiamine-phosphate synthase family.</text>
</comment>
<dbReference type="InterPro" id="IPR013785">
    <property type="entry name" value="Aldolase_TIM"/>
</dbReference>